<dbReference type="InterPro" id="IPR003673">
    <property type="entry name" value="CoA-Trfase_fam_III"/>
</dbReference>
<evidence type="ECO:0000313" key="4">
    <source>
        <dbReference type="Proteomes" id="UP000494105"/>
    </source>
</evidence>
<dbReference type="EMBL" id="CADILD010000003">
    <property type="protein sequence ID" value="CAB3904625.1"/>
    <property type="molecule type" value="Genomic_DNA"/>
</dbReference>
<gene>
    <name evidence="3" type="primary">frc_6</name>
    <name evidence="3" type="ORF">LMG1861_04481</name>
</gene>
<protein>
    <submittedName>
        <fullName evidence="3">Formyl-CoA:oxalate CoA-transferase</fullName>
        <ecNumber evidence="3">2.8.3.16</ecNumber>
    </submittedName>
</protein>
<dbReference type="Pfam" id="PF02515">
    <property type="entry name" value="CoA_transf_3"/>
    <property type="match status" value="1"/>
</dbReference>
<dbReference type="InterPro" id="IPR050483">
    <property type="entry name" value="CoA-transferase_III_domain"/>
</dbReference>
<dbReference type="Proteomes" id="UP000494105">
    <property type="component" value="Unassembled WGS sequence"/>
</dbReference>
<dbReference type="InterPro" id="IPR044855">
    <property type="entry name" value="CoA-Trfase_III_dom3_sf"/>
</dbReference>
<evidence type="ECO:0000256" key="2">
    <source>
        <dbReference type="SAM" id="MobiDB-lite"/>
    </source>
</evidence>
<name>A0A6S7EGE7_9BURK</name>
<reference evidence="3 4" key="1">
    <citation type="submission" date="2020-04" db="EMBL/GenBank/DDBJ databases">
        <authorList>
            <person name="De Canck E."/>
        </authorList>
    </citation>
    <scope>NUCLEOTIDE SEQUENCE [LARGE SCALE GENOMIC DNA]</scope>
    <source>
        <strain evidence="3 4">LMG 1861</strain>
    </source>
</reference>
<proteinExistence type="predicted"/>
<dbReference type="SUPFAM" id="SSF89796">
    <property type="entry name" value="CoA-transferase family III (CaiB/BaiF)"/>
    <property type="match status" value="1"/>
</dbReference>
<dbReference type="PANTHER" id="PTHR48207">
    <property type="entry name" value="SUCCINATE--HYDROXYMETHYLGLUTARATE COA-TRANSFERASE"/>
    <property type="match status" value="1"/>
</dbReference>
<dbReference type="GO" id="GO:0033608">
    <property type="term" value="F:formyl-CoA transferase activity"/>
    <property type="evidence" value="ECO:0007669"/>
    <property type="project" value="UniProtKB-EC"/>
</dbReference>
<keyword evidence="1 3" id="KW-0808">Transferase</keyword>
<accession>A0A6S7EGE7</accession>
<dbReference type="InterPro" id="IPR023606">
    <property type="entry name" value="CoA-Trfase_III_dom_1_sf"/>
</dbReference>
<evidence type="ECO:0000313" key="3">
    <source>
        <dbReference type="EMBL" id="CAB3904625.1"/>
    </source>
</evidence>
<dbReference type="AlphaFoldDB" id="A0A6S7EGE7"/>
<dbReference type="Gene3D" id="3.40.50.10540">
    <property type="entry name" value="Crotonobetainyl-coa:carnitine coa-transferase, domain 1"/>
    <property type="match status" value="1"/>
</dbReference>
<dbReference type="Gene3D" id="3.30.1540.10">
    <property type="entry name" value="formyl-coa transferase, domain 3"/>
    <property type="match status" value="1"/>
</dbReference>
<feature type="region of interest" description="Disordered" evidence="2">
    <location>
        <begin position="31"/>
        <end position="52"/>
    </location>
</feature>
<organism evidence="3 4">
    <name type="scientific">Achromobacter piechaudii</name>
    <dbReference type="NCBI Taxonomy" id="72556"/>
    <lineage>
        <taxon>Bacteria</taxon>
        <taxon>Pseudomonadati</taxon>
        <taxon>Pseudomonadota</taxon>
        <taxon>Betaproteobacteria</taxon>
        <taxon>Burkholderiales</taxon>
        <taxon>Alcaligenaceae</taxon>
        <taxon>Achromobacter</taxon>
    </lineage>
</organism>
<sequence>MLKDRYPPGAYARDHACIAVSPCLIPAWPRRPIPTGQQEDHPMSAAPPSPFMDSSELPLRGIKVLELSHMIMGPAAGLSLADLGADVIKIEPIDGDRTRRLKGSGSGYFPVFNRNKQSLAIDLKSAQGQELVRKLALQTDMVVENFRDGSLAQYGLDYESLSAENPGLIYVSLKGFLSGPYKHRTALDEVVQMMGGLAYINGGADTPQRVAASVNDILGGTFGVVGALAALHDRHATGRGRHVRSGLFENNLLLVAQFIAQFQLTGTAPKPMGAERKPPWGVYDVFETADGRVFVAVVGDAQWRNFAQKFLPPEWGADPRLATAVDREAARSWLVPGVAEILKSWKTDELCAALEAANLSYGPIRQPHDLLDDAHLIAGGALLKTRLPDGGEISAAALPLEFDGRKAGKRMDPPEQGGHTHAILKGLGLDAARIEALRAEGVIA</sequence>
<evidence type="ECO:0000256" key="1">
    <source>
        <dbReference type="ARBA" id="ARBA00022679"/>
    </source>
</evidence>
<dbReference type="EC" id="2.8.3.16" evidence="3"/>
<dbReference type="PANTHER" id="PTHR48207:SF4">
    <property type="entry name" value="BLL6097 PROTEIN"/>
    <property type="match status" value="1"/>
</dbReference>